<feature type="region of interest" description="Disordered" evidence="3">
    <location>
        <begin position="172"/>
        <end position="203"/>
    </location>
</feature>
<reference evidence="6" key="1">
    <citation type="journal article" date="2014" name="Proc. Natl. Acad. Sci. U.S.A.">
        <title>Extensive sampling of basidiomycete genomes demonstrates inadequacy of the white-rot/brown-rot paradigm for wood decay fungi.</title>
        <authorList>
            <person name="Riley R."/>
            <person name="Salamov A.A."/>
            <person name="Brown D.W."/>
            <person name="Nagy L.G."/>
            <person name="Floudas D."/>
            <person name="Held B.W."/>
            <person name="Levasseur A."/>
            <person name="Lombard V."/>
            <person name="Morin E."/>
            <person name="Otillar R."/>
            <person name="Lindquist E.A."/>
            <person name="Sun H."/>
            <person name="LaButti K.M."/>
            <person name="Schmutz J."/>
            <person name="Jabbour D."/>
            <person name="Luo H."/>
            <person name="Baker S.E."/>
            <person name="Pisabarro A.G."/>
            <person name="Walton J.D."/>
            <person name="Blanchette R.A."/>
            <person name="Henrissat B."/>
            <person name="Martin F."/>
            <person name="Cullen D."/>
            <person name="Hibbett D.S."/>
            <person name="Grigoriev I.V."/>
        </authorList>
    </citation>
    <scope>NUCLEOTIDE SEQUENCE [LARGE SCALE GENOMIC DNA]</scope>
    <source>
        <strain evidence="6">PC15</strain>
    </source>
</reference>
<dbReference type="PANTHER" id="PTHR31001">
    <property type="entry name" value="UNCHARACTERIZED TRANSCRIPTIONAL REGULATORY PROTEIN"/>
    <property type="match status" value="1"/>
</dbReference>
<dbReference type="Pfam" id="PF04082">
    <property type="entry name" value="Fungal_trans"/>
    <property type="match status" value="1"/>
</dbReference>
<organism evidence="5 6">
    <name type="scientific">Pleurotus ostreatus (strain PC15)</name>
    <name type="common">Oyster mushroom</name>
    <dbReference type="NCBI Taxonomy" id="1137138"/>
    <lineage>
        <taxon>Eukaryota</taxon>
        <taxon>Fungi</taxon>
        <taxon>Dikarya</taxon>
        <taxon>Basidiomycota</taxon>
        <taxon>Agaricomycotina</taxon>
        <taxon>Agaricomycetes</taxon>
        <taxon>Agaricomycetidae</taxon>
        <taxon>Agaricales</taxon>
        <taxon>Pleurotineae</taxon>
        <taxon>Pleurotaceae</taxon>
        <taxon>Pleurotus</taxon>
    </lineage>
</organism>
<proteinExistence type="predicted"/>
<dbReference type="SMART" id="SM00906">
    <property type="entry name" value="Fungal_trans"/>
    <property type="match status" value="1"/>
</dbReference>
<dbReference type="GO" id="GO:0008270">
    <property type="term" value="F:zinc ion binding"/>
    <property type="evidence" value="ECO:0007669"/>
    <property type="project" value="InterPro"/>
</dbReference>
<evidence type="ECO:0000256" key="3">
    <source>
        <dbReference type="SAM" id="MobiDB-lite"/>
    </source>
</evidence>
<evidence type="ECO:0000313" key="6">
    <source>
        <dbReference type="Proteomes" id="UP000027073"/>
    </source>
</evidence>
<dbReference type="PANTHER" id="PTHR31001:SF56">
    <property type="entry name" value="ZN(2)-C6 FUNGAL-TYPE DOMAIN-CONTAINING PROTEIN"/>
    <property type="match status" value="1"/>
</dbReference>
<feature type="domain" description="Xylanolytic transcriptional activator regulatory" evidence="4">
    <location>
        <begin position="368"/>
        <end position="439"/>
    </location>
</feature>
<evidence type="ECO:0000256" key="1">
    <source>
        <dbReference type="ARBA" id="ARBA00004123"/>
    </source>
</evidence>
<dbReference type="VEuPathDB" id="FungiDB:PLEOSDRAFT_1077318"/>
<dbReference type="HOGENOM" id="CLU_007340_1_0_1"/>
<evidence type="ECO:0000259" key="4">
    <source>
        <dbReference type="SMART" id="SM00906"/>
    </source>
</evidence>
<feature type="compositionally biased region" description="Polar residues" evidence="3">
    <location>
        <begin position="176"/>
        <end position="203"/>
    </location>
</feature>
<protein>
    <recommendedName>
        <fullName evidence="4">Xylanolytic transcriptional activator regulatory domain-containing protein</fullName>
    </recommendedName>
</protein>
<dbReference type="EMBL" id="KL198009">
    <property type="protein sequence ID" value="KDQ26287.1"/>
    <property type="molecule type" value="Genomic_DNA"/>
</dbReference>
<comment type="subcellular location">
    <subcellularLocation>
        <location evidence="1">Nucleus</location>
    </subcellularLocation>
</comment>
<dbReference type="GO" id="GO:0003677">
    <property type="term" value="F:DNA binding"/>
    <property type="evidence" value="ECO:0007669"/>
    <property type="project" value="InterPro"/>
</dbReference>
<keyword evidence="2" id="KW-0539">Nucleus</keyword>
<dbReference type="AlphaFoldDB" id="A0A067NQC3"/>
<dbReference type="Proteomes" id="UP000027073">
    <property type="component" value="Unassembled WGS sequence"/>
</dbReference>
<evidence type="ECO:0000313" key="5">
    <source>
        <dbReference type="EMBL" id="KDQ26287.1"/>
    </source>
</evidence>
<sequence>MPVDPSTKSKLKRRSSRRDIDEFKFDGTHARELEMKRNRGECDKQIPCQSCQRRGCAALCPNGSLATGQGTRFVLAATEHLHRRISRLRDRVRQLEDALAALQAKQSSEPHPLLREDLLSTGGDDAEDSLGIPEDGGAPTTGMSSDTLDAFGTLSISDHGISRFFGPTGGSESLLMGSTDTSPASSHSPASVQRTGSPPTSTPLNLFSRSFPFTPLGPVGDVRVLIEEKLPTWTRAISLCNTYFEQAGWLFHGVTKEQVYEDMLPAIYRQKRATSSPSSSSSYPGSEEYTGPHDLALLFIMLAVGALVESDPKVEEAEHLHQISMAALGLQSVLEKPSIVTVQALHLMSIYNAMSGSDLTSDTSMEMTWSLIYLAAHLSQSVNRDSARWGLSPKMVQRRRILFWDLFVADSWTSLNTGRPPSFSLAYIDCEFPDYKDGRGESGGDINTSFESWGFRFAAECVADVASRTLTAEAPSYATIMELDKKVRDFSLPPLPVSSSGDQRESFAAEFTRCVLDHTRETILLYIHRSFFAQAIIEQPVNPLKSAYAYSFLAAYRASSTILKSVKEQFRTWPAASACFWSMWTFAFSAAVVFGTVVTRGPRSPLASSAMAELDQACILFSKAAQYSNRARKALPILTRLSEKARLALAAAQCEEAGGGGLLWSIKQEDTGDDELDIFAGRTRFVSAKQPSVALAPPNGSSWPEQYQDSGQPVYAHDPHTPLIHPPFTRASPMHTHHQHAYTTPAFHGTNIHPAHPELAALGLAARDSRLDARWSAFMQDSGLLEDPSNING</sequence>
<dbReference type="OrthoDB" id="424974at2759"/>
<evidence type="ECO:0000256" key="2">
    <source>
        <dbReference type="ARBA" id="ARBA00023242"/>
    </source>
</evidence>
<accession>A0A067NQC3</accession>
<dbReference type="GO" id="GO:0006351">
    <property type="term" value="P:DNA-templated transcription"/>
    <property type="evidence" value="ECO:0007669"/>
    <property type="project" value="InterPro"/>
</dbReference>
<dbReference type="InterPro" id="IPR050613">
    <property type="entry name" value="Sec_Metabolite_Reg"/>
</dbReference>
<dbReference type="InParanoid" id="A0A067NQC3"/>
<name>A0A067NQC3_PLEO1</name>
<feature type="region of interest" description="Disordered" evidence="3">
    <location>
        <begin position="103"/>
        <end position="146"/>
    </location>
</feature>
<dbReference type="InterPro" id="IPR007219">
    <property type="entry name" value="XnlR_reg_dom"/>
</dbReference>
<dbReference type="CDD" id="cd12148">
    <property type="entry name" value="fungal_TF_MHR"/>
    <property type="match status" value="1"/>
</dbReference>
<dbReference type="GO" id="GO:0005634">
    <property type="term" value="C:nucleus"/>
    <property type="evidence" value="ECO:0007669"/>
    <property type="project" value="UniProtKB-SubCell"/>
</dbReference>
<gene>
    <name evidence="5" type="ORF">PLEOSDRAFT_1077318</name>
</gene>